<dbReference type="EMBL" id="UYRW01000991">
    <property type="protein sequence ID" value="VDK72960.1"/>
    <property type="molecule type" value="Genomic_DNA"/>
</dbReference>
<reference evidence="8 9" key="2">
    <citation type="submission" date="2018-08" db="EMBL/GenBank/DDBJ databases">
        <authorList>
            <person name="Laetsch R D."/>
            <person name="Stevens L."/>
            <person name="Kumar S."/>
            <person name="Blaxter L. M."/>
        </authorList>
    </citation>
    <scope>NUCLEOTIDE SEQUENCE [LARGE SCALE GENOMIC DNA]</scope>
</reference>
<evidence type="ECO:0000256" key="5">
    <source>
        <dbReference type="PROSITE-ProRule" id="PRU00089"/>
    </source>
</evidence>
<evidence type="ECO:0000256" key="6">
    <source>
        <dbReference type="SAM" id="MobiDB-lite"/>
    </source>
</evidence>
<feature type="domain" description="Fork-head" evidence="7">
    <location>
        <begin position="60"/>
        <end position="155"/>
    </location>
</feature>
<feature type="compositionally biased region" description="Basic and acidic residues" evidence="6">
    <location>
        <begin position="26"/>
        <end position="35"/>
    </location>
</feature>
<dbReference type="InterPro" id="IPR018122">
    <property type="entry name" value="TF_fork_head_CS_1"/>
</dbReference>
<dbReference type="CDD" id="cd20021">
    <property type="entry name" value="FH_FOXG"/>
    <property type="match status" value="1"/>
</dbReference>
<dbReference type="InterPro" id="IPR047208">
    <property type="entry name" value="FOXG1"/>
</dbReference>
<dbReference type="PROSITE" id="PS50039">
    <property type="entry name" value="FORK_HEAD_3"/>
    <property type="match status" value="1"/>
</dbReference>
<dbReference type="Pfam" id="PF00250">
    <property type="entry name" value="Forkhead"/>
    <property type="match status" value="1"/>
</dbReference>
<evidence type="ECO:0000313" key="8">
    <source>
        <dbReference type="EMBL" id="VDK72960.1"/>
    </source>
</evidence>
<dbReference type="Gene3D" id="1.10.10.10">
    <property type="entry name" value="Winged helix-like DNA-binding domain superfamily/Winged helix DNA-binding domain"/>
    <property type="match status" value="1"/>
</dbReference>
<dbReference type="GO" id="GO:1990837">
    <property type="term" value="F:sequence-specific double-stranded DNA binding"/>
    <property type="evidence" value="ECO:0007669"/>
    <property type="project" value="TreeGrafter"/>
</dbReference>
<evidence type="ECO:0000313" key="10">
    <source>
        <dbReference type="WBParaSite" id="nOo.2.0.1.t04416-RA"/>
    </source>
</evidence>
<dbReference type="Proteomes" id="UP000271087">
    <property type="component" value="Unassembled WGS sequence"/>
</dbReference>
<dbReference type="GO" id="GO:0006357">
    <property type="term" value="P:regulation of transcription by RNA polymerase II"/>
    <property type="evidence" value="ECO:0007669"/>
    <property type="project" value="TreeGrafter"/>
</dbReference>
<evidence type="ECO:0000259" key="7">
    <source>
        <dbReference type="PROSITE" id="PS50039"/>
    </source>
</evidence>
<protein>
    <recommendedName>
        <fullName evidence="3">Forkhead box protein fkh-2</fullName>
    </recommendedName>
    <alternativeName>
        <fullName evidence="4">Forkhead transcription factor family member fkh-2</fullName>
    </alternativeName>
</protein>
<accession>A0A182E8R0</accession>
<dbReference type="GO" id="GO:0003700">
    <property type="term" value="F:DNA-binding transcription factor activity"/>
    <property type="evidence" value="ECO:0007669"/>
    <property type="project" value="InterPro"/>
</dbReference>
<dbReference type="STRING" id="42157.A0A182E8R0"/>
<dbReference type="InterPro" id="IPR036390">
    <property type="entry name" value="WH_DNA-bd_sf"/>
</dbReference>
<dbReference type="PROSITE" id="PS00657">
    <property type="entry name" value="FORK_HEAD_1"/>
    <property type="match status" value="1"/>
</dbReference>
<keyword evidence="5" id="KW-0539">Nucleus</keyword>
<dbReference type="SMART" id="SM00339">
    <property type="entry name" value="FH"/>
    <property type="match status" value="1"/>
</dbReference>
<comment type="subcellular location">
    <subcellularLocation>
        <location evidence="5">Nucleus</location>
    </subcellularLocation>
</comment>
<dbReference type="AlphaFoldDB" id="A0A182E8R0"/>
<name>A0A182E8R0_ONCOC</name>
<comment type="function">
    <text evidence="2">Transcription factor. Plays a role in embryogenesis and later development, perhaps acting redundantly with forkhead protein pes-1.</text>
</comment>
<keyword evidence="1 5" id="KW-0238">DNA-binding</keyword>
<evidence type="ECO:0000256" key="3">
    <source>
        <dbReference type="ARBA" id="ARBA00071019"/>
    </source>
</evidence>
<organism evidence="10">
    <name type="scientific">Onchocerca ochengi</name>
    <name type="common">Filarial nematode worm</name>
    <dbReference type="NCBI Taxonomy" id="42157"/>
    <lineage>
        <taxon>Eukaryota</taxon>
        <taxon>Metazoa</taxon>
        <taxon>Ecdysozoa</taxon>
        <taxon>Nematoda</taxon>
        <taxon>Chromadorea</taxon>
        <taxon>Rhabditida</taxon>
        <taxon>Spirurina</taxon>
        <taxon>Spiruromorpha</taxon>
        <taxon>Filarioidea</taxon>
        <taxon>Onchocercidae</taxon>
        <taxon>Onchocerca</taxon>
    </lineage>
</organism>
<reference evidence="10" key="1">
    <citation type="submission" date="2016-06" db="UniProtKB">
        <authorList>
            <consortium name="WormBaseParasite"/>
        </authorList>
    </citation>
    <scope>IDENTIFICATION</scope>
</reference>
<evidence type="ECO:0000256" key="2">
    <source>
        <dbReference type="ARBA" id="ARBA00056063"/>
    </source>
</evidence>
<evidence type="ECO:0000256" key="1">
    <source>
        <dbReference type="ARBA" id="ARBA00023125"/>
    </source>
</evidence>
<feature type="compositionally biased region" description="Acidic residues" evidence="6">
    <location>
        <begin position="36"/>
        <end position="45"/>
    </location>
</feature>
<dbReference type="FunFam" id="1.10.10.10:FF:000135">
    <property type="entry name" value="forkhead box protein G1"/>
    <property type="match status" value="1"/>
</dbReference>
<keyword evidence="9" id="KW-1185">Reference proteome</keyword>
<feature type="region of interest" description="Disordered" evidence="6">
    <location>
        <begin position="25"/>
        <end position="60"/>
    </location>
</feature>
<sequence>MSKFKISELCPDLVAERPASCSKSFIMDEKNKNEEGVDEGIEENTSDGGSDSKKSDENGKPPFSYNALIMMAIRSSKEKRLTLSGIYDYIIKNYPFYRDNKQGWQNSIRHNLSLNKCFVKVPRSYDDPGKGNYWMLDASCEDEVFIGGSTGKLRRRPSATTRARLDAFKQYGAVASSLFNPFYQQGSRLPPFLATPGYPLLTVGVPRTLPGTFLADHPRFLTAAAATVPRAQLPQQYAPAPAVAATAADPSAATASATSAIVAAGTVGYPYVSGGDLMRLYIAQQQHQHKQQAIELVSRKVIL</sequence>
<dbReference type="PROSITE" id="PS00658">
    <property type="entry name" value="FORK_HEAD_2"/>
    <property type="match status" value="1"/>
</dbReference>
<dbReference type="PRINTS" id="PR00053">
    <property type="entry name" value="FORKHEAD"/>
</dbReference>
<dbReference type="SUPFAM" id="SSF46785">
    <property type="entry name" value="Winged helix' DNA-binding domain"/>
    <property type="match status" value="1"/>
</dbReference>
<proteinExistence type="predicted"/>
<dbReference type="OrthoDB" id="6230630at2759"/>
<dbReference type="InterPro" id="IPR001766">
    <property type="entry name" value="Fork_head_dom"/>
</dbReference>
<feature type="DNA-binding region" description="Fork-head" evidence="5">
    <location>
        <begin position="60"/>
        <end position="155"/>
    </location>
</feature>
<dbReference type="PANTHER" id="PTHR46617:SF3">
    <property type="entry name" value="FORKHEAD BOX PROTEIN G1"/>
    <property type="match status" value="1"/>
</dbReference>
<feature type="compositionally biased region" description="Basic and acidic residues" evidence="6">
    <location>
        <begin position="50"/>
        <end position="59"/>
    </location>
</feature>
<dbReference type="InterPro" id="IPR036388">
    <property type="entry name" value="WH-like_DNA-bd_sf"/>
</dbReference>
<dbReference type="WBParaSite" id="nOo.2.0.1.t04416-RA">
    <property type="protein sequence ID" value="nOo.2.0.1.t04416-RA"/>
    <property type="gene ID" value="nOo.2.0.1.g04416"/>
</dbReference>
<gene>
    <name evidence="8" type="ORF">NOO_LOCUS4416</name>
</gene>
<evidence type="ECO:0000256" key="4">
    <source>
        <dbReference type="ARBA" id="ARBA00077297"/>
    </source>
</evidence>
<dbReference type="GO" id="GO:0005634">
    <property type="term" value="C:nucleus"/>
    <property type="evidence" value="ECO:0007669"/>
    <property type="project" value="UniProtKB-SubCell"/>
</dbReference>
<dbReference type="PANTHER" id="PTHR46617">
    <property type="entry name" value="FORKHEAD BOX PROTEIN G1"/>
    <property type="match status" value="1"/>
</dbReference>
<dbReference type="InterPro" id="IPR030456">
    <property type="entry name" value="TF_fork_head_CS_2"/>
</dbReference>
<evidence type="ECO:0000313" key="9">
    <source>
        <dbReference type="Proteomes" id="UP000271087"/>
    </source>
</evidence>